<dbReference type="EMBL" id="KQ030543">
    <property type="protein sequence ID" value="KJZ72720.1"/>
    <property type="molecule type" value="Genomic_DNA"/>
</dbReference>
<dbReference type="AlphaFoldDB" id="A0A0F7ZMW7"/>
<dbReference type="OrthoDB" id="3944545at2759"/>
<accession>A0A0F7ZMW7</accession>
<name>A0A0F7ZMW7_9HYPO</name>
<evidence type="ECO:0000313" key="1">
    <source>
        <dbReference type="EMBL" id="KJZ72720.1"/>
    </source>
</evidence>
<gene>
    <name evidence="1" type="ORF">HIM_07912</name>
</gene>
<sequence length="138" mass="15470">MSGLCCAVEFSGWGPLPLIQGAPEQWREYLLSAAFKRLCWPLQGAFPSAMSVMRTARNSAELDPFFQPDGSGTWHEISSLPMTNRKVSSIGTLIWDLDQWEFDWVVAHREYAAAEYVPYGDLSDEDRPLAAKPDEDGN</sequence>
<protein>
    <submittedName>
        <fullName evidence="1">Uncharacterized protein</fullName>
    </submittedName>
</protein>
<dbReference type="Proteomes" id="UP000054481">
    <property type="component" value="Unassembled WGS sequence"/>
</dbReference>
<evidence type="ECO:0000313" key="2">
    <source>
        <dbReference type="Proteomes" id="UP000054481"/>
    </source>
</evidence>
<organism evidence="1 2">
    <name type="scientific">Hirsutella minnesotensis 3608</name>
    <dbReference type="NCBI Taxonomy" id="1043627"/>
    <lineage>
        <taxon>Eukaryota</taxon>
        <taxon>Fungi</taxon>
        <taxon>Dikarya</taxon>
        <taxon>Ascomycota</taxon>
        <taxon>Pezizomycotina</taxon>
        <taxon>Sordariomycetes</taxon>
        <taxon>Hypocreomycetidae</taxon>
        <taxon>Hypocreales</taxon>
        <taxon>Ophiocordycipitaceae</taxon>
        <taxon>Hirsutella</taxon>
    </lineage>
</organism>
<proteinExistence type="predicted"/>
<keyword evidence="2" id="KW-1185">Reference proteome</keyword>
<reference evidence="1 2" key="1">
    <citation type="journal article" date="2014" name="Genome Biol. Evol.">
        <title>Comparative genomics and transcriptomics analyses reveal divergent lifestyle features of nematode endoparasitic fungus Hirsutella minnesotensis.</title>
        <authorList>
            <person name="Lai Y."/>
            <person name="Liu K."/>
            <person name="Zhang X."/>
            <person name="Zhang X."/>
            <person name="Li K."/>
            <person name="Wang N."/>
            <person name="Shu C."/>
            <person name="Wu Y."/>
            <person name="Wang C."/>
            <person name="Bushley K.E."/>
            <person name="Xiang M."/>
            <person name="Liu X."/>
        </authorList>
    </citation>
    <scope>NUCLEOTIDE SEQUENCE [LARGE SCALE GENOMIC DNA]</scope>
    <source>
        <strain evidence="1 2">3608</strain>
    </source>
</reference>